<dbReference type="SUPFAM" id="SSF52172">
    <property type="entry name" value="CheY-like"/>
    <property type="match status" value="1"/>
</dbReference>
<dbReference type="Pfam" id="PF00072">
    <property type="entry name" value="Response_reg"/>
    <property type="match status" value="1"/>
</dbReference>
<dbReference type="OrthoDB" id="9813953at2"/>
<keyword evidence="2" id="KW-0902">Two-component regulatory system</keyword>
<dbReference type="InterPro" id="IPR001789">
    <property type="entry name" value="Sig_transdc_resp-reg_receiver"/>
</dbReference>
<evidence type="ECO:0000256" key="1">
    <source>
        <dbReference type="ARBA" id="ARBA00022553"/>
    </source>
</evidence>
<dbReference type="AlphaFoldDB" id="A0A517ZDD6"/>
<feature type="domain" description="Response regulatory" evidence="4">
    <location>
        <begin position="5"/>
        <end position="120"/>
    </location>
</feature>
<evidence type="ECO:0000256" key="2">
    <source>
        <dbReference type="ARBA" id="ARBA00023012"/>
    </source>
</evidence>
<protein>
    <submittedName>
        <fullName evidence="5">Response regulator MprA</fullName>
    </submittedName>
</protein>
<dbReference type="PANTHER" id="PTHR44591:SF14">
    <property type="entry name" value="PROTEIN PILG"/>
    <property type="match status" value="1"/>
</dbReference>
<dbReference type="EMBL" id="CP036275">
    <property type="protein sequence ID" value="QDU40450.1"/>
    <property type="molecule type" value="Genomic_DNA"/>
</dbReference>
<dbReference type="PROSITE" id="PS50110">
    <property type="entry name" value="RESPONSE_REGULATORY"/>
    <property type="match status" value="1"/>
</dbReference>
<dbReference type="SMART" id="SM00448">
    <property type="entry name" value="REC"/>
    <property type="match status" value="1"/>
</dbReference>
<dbReference type="GO" id="GO:0000160">
    <property type="term" value="P:phosphorelay signal transduction system"/>
    <property type="evidence" value="ECO:0007669"/>
    <property type="project" value="UniProtKB-KW"/>
</dbReference>
<dbReference type="Proteomes" id="UP000320496">
    <property type="component" value="Chromosome"/>
</dbReference>
<dbReference type="KEGG" id="mri:Mal4_48070"/>
<organism evidence="5 6">
    <name type="scientific">Maioricimonas rarisocia</name>
    <dbReference type="NCBI Taxonomy" id="2528026"/>
    <lineage>
        <taxon>Bacteria</taxon>
        <taxon>Pseudomonadati</taxon>
        <taxon>Planctomycetota</taxon>
        <taxon>Planctomycetia</taxon>
        <taxon>Planctomycetales</taxon>
        <taxon>Planctomycetaceae</taxon>
        <taxon>Maioricimonas</taxon>
    </lineage>
</organism>
<evidence type="ECO:0000256" key="3">
    <source>
        <dbReference type="PROSITE-ProRule" id="PRU00169"/>
    </source>
</evidence>
<dbReference type="PANTHER" id="PTHR44591">
    <property type="entry name" value="STRESS RESPONSE REGULATOR PROTEIN 1"/>
    <property type="match status" value="1"/>
</dbReference>
<dbReference type="InterPro" id="IPR011006">
    <property type="entry name" value="CheY-like_superfamily"/>
</dbReference>
<reference evidence="5 6" key="1">
    <citation type="submission" date="2019-02" db="EMBL/GenBank/DDBJ databases">
        <title>Deep-cultivation of Planctomycetes and their phenomic and genomic characterization uncovers novel biology.</title>
        <authorList>
            <person name="Wiegand S."/>
            <person name="Jogler M."/>
            <person name="Boedeker C."/>
            <person name="Pinto D."/>
            <person name="Vollmers J."/>
            <person name="Rivas-Marin E."/>
            <person name="Kohn T."/>
            <person name="Peeters S.H."/>
            <person name="Heuer A."/>
            <person name="Rast P."/>
            <person name="Oberbeckmann S."/>
            <person name="Bunk B."/>
            <person name="Jeske O."/>
            <person name="Meyerdierks A."/>
            <person name="Storesund J.E."/>
            <person name="Kallscheuer N."/>
            <person name="Luecker S."/>
            <person name="Lage O.M."/>
            <person name="Pohl T."/>
            <person name="Merkel B.J."/>
            <person name="Hornburger P."/>
            <person name="Mueller R.-W."/>
            <person name="Bruemmer F."/>
            <person name="Labrenz M."/>
            <person name="Spormann A.M."/>
            <person name="Op den Camp H."/>
            <person name="Overmann J."/>
            <person name="Amann R."/>
            <person name="Jetten M.S.M."/>
            <person name="Mascher T."/>
            <person name="Medema M.H."/>
            <person name="Devos D.P."/>
            <person name="Kaster A.-K."/>
            <person name="Ovreas L."/>
            <person name="Rohde M."/>
            <person name="Galperin M.Y."/>
            <person name="Jogler C."/>
        </authorList>
    </citation>
    <scope>NUCLEOTIDE SEQUENCE [LARGE SCALE GENOMIC DNA]</scope>
    <source>
        <strain evidence="5 6">Mal4</strain>
    </source>
</reference>
<sequence length="131" mass="14246">MSSTTILIADDSRTIRTQVRRILVDEGFGTVEASSGVEALERIRECCPSAAVLDINMPELDGYGVCIELSRMGDPWNRLPIVFLTSMRSQALQTLGDELGAYLCKPVEPQSLLDALASVLPPHMKGTPQSI</sequence>
<dbReference type="InterPro" id="IPR050595">
    <property type="entry name" value="Bact_response_regulator"/>
</dbReference>
<feature type="modified residue" description="4-aspartylphosphate" evidence="3">
    <location>
        <position position="54"/>
    </location>
</feature>
<dbReference type="Gene3D" id="3.40.50.2300">
    <property type="match status" value="1"/>
</dbReference>
<keyword evidence="6" id="KW-1185">Reference proteome</keyword>
<evidence type="ECO:0000313" key="5">
    <source>
        <dbReference type="EMBL" id="QDU40450.1"/>
    </source>
</evidence>
<evidence type="ECO:0000259" key="4">
    <source>
        <dbReference type="PROSITE" id="PS50110"/>
    </source>
</evidence>
<gene>
    <name evidence="5" type="primary">mprA_7</name>
    <name evidence="5" type="ORF">Mal4_48070</name>
</gene>
<proteinExistence type="predicted"/>
<evidence type="ECO:0000313" key="6">
    <source>
        <dbReference type="Proteomes" id="UP000320496"/>
    </source>
</evidence>
<dbReference type="RefSeq" id="WP_145371741.1">
    <property type="nucleotide sequence ID" value="NZ_CP036275.1"/>
</dbReference>
<keyword evidence="1 3" id="KW-0597">Phosphoprotein</keyword>
<name>A0A517ZDD6_9PLAN</name>
<accession>A0A517ZDD6</accession>